<keyword evidence="8" id="KW-0443">Lipid metabolism</keyword>
<keyword evidence="14" id="KW-1185">Reference proteome</keyword>
<evidence type="ECO:0000256" key="9">
    <source>
        <dbReference type="ARBA" id="ARBA00030944"/>
    </source>
</evidence>
<dbReference type="Pfam" id="PF00355">
    <property type="entry name" value="Rieske"/>
    <property type="match status" value="1"/>
</dbReference>
<dbReference type="InterPro" id="IPR036922">
    <property type="entry name" value="Rieske_2Fe-2S_sf"/>
</dbReference>
<keyword evidence="5" id="KW-0560">Oxidoreductase</keyword>
<feature type="domain" description="Rieske" evidence="12">
    <location>
        <begin position="40"/>
        <end position="140"/>
    </location>
</feature>
<evidence type="ECO:0000256" key="6">
    <source>
        <dbReference type="ARBA" id="ARBA00023004"/>
    </source>
</evidence>
<dbReference type="InterPro" id="IPR050584">
    <property type="entry name" value="Cholesterol_7-desaturase"/>
</dbReference>
<dbReference type="PANTHER" id="PTHR21266">
    <property type="entry name" value="IRON-SULFUR DOMAIN CONTAINING PROTEIN"/>
    <property type="match status" value="1"/>
</dbReference>
<feature type="region of interest" description="Disordered" evidence="11">
    <location>
        <begin position="1"/>
        <end position="29"/>
    </location>
</feature>
<sequence length="347" mass="38316">MDVGTDHRARAVPASARTGPRRRRAAAGREHALDYPSGWFALALSSELARGAVLRRRLAGEDVVLYRTRSGSAHAVRPHCPHLGAHLGHGGKVEGEDLVCPFHRFAFAPDGSCAGAPDGAVIRGRLEHHPVAESDGFVFAWHGGDGTPGFEPPRSLGADLAPTSCWTTRLRAHVQDVSENLVDYRHLSALHGLRSAEPLVVEPDGHRLHTQMRMSVADRRWARPFTGSEISSWLEGLGCLRTKIRVSRPRLTLHLWITATPVDPGRTRVRVAFACMIGGRRVTLANKVLAWIFLRLAVKVVREDVPIWNHQRHLDHPHLTHGDEGIGVYRRWARRFYAPAPDSAADA</sequence>
<keyword evidence="3" id="KW-0479">Metal-binding</keyword>
<dbReference type="RefSeq" id="WP_231330897.1">
    <property type="nucleotide sequence ID" value="NZ_CP059572.1"/>
</dbReference>
<keyword evidence="6" id="KW-0408">Iron</keyword>
<keyword evidence="7" id="KW-0411">Iron-sulfur</keyword>
<dbReference type="Gene3D" id="2.102.10.10">
    <property type="entry name" value="Rieske [2Fe-2S] iron-sulphur domain"/>
    <property type="match status" value="1"/>
</dbReference>
<comment type="cofactor">
    <cofactor evidence="1">
        <name>Fe cation</name>
        <dbReference type="ChEBI" id="CHEBI:24875"/>
    </cofactor>
</comment>
<evidence type="ECO:0000256" key="7">
    <source>
        <dbReference type="ARBA" id="ARBA00023014"/>
    </source>
</evidence>
<evidence type="ECO:0000256" key="11">
    <source>
        <dbReference type="SAM" id="MobiDB-lite"/>
    </source>
</evidence>
<comment type="subunit">
    <text evidence="10">Homotrimer. The two-component system 3-ketosteroid-9-alpha-monooxygenase is composed of an oxygenase component KshA and a reductase component KshB.</text>
</comment>
<evidence type="ECO:0000256" key="2">
    <source>
        <dbReference type="ARBA" id="ARBA00022714"/>
    </source>
</evidence>
<evidence type="ECO:0000313" key="13">
    <source>
        <dbReference type="EMBL" id="QXJ24994.1"/>
    </source>
</evidence>
<dbReference type="SUPFAM" id="SSF50022">
    <property type="entry name" value="ISP domain"/>
    <property type="match status" value="1"/>
</dbReference>
<dbReference type="SUPFAM" id="SSF55961">
    <property type="entry name" value="Bet v1-like"/>
    <property type="match status" value="1"/>
</dbReference>
<evidence type="ECO:0000256" key="3">
    <source>
        <dbReference type="ARBA" id="ARBA00022723"/>
    </source>
</evidence>
<evidence type="ECO:0000256" key="4">
    <source>
        <dbReference type="ARBA" id="ARBA00022963"/>
    </source>
</evidence>
<name>A0ABX8R3G9_9ACTN</name>
<keyword evidence="2" id="KW-0001">2Fe-2S</keyword>
<organism evidence="13 14">
    <name type="scientific">Actinomadura graeca</name>
    <dbReference type="NCBI Taxonomy" id="2750812"/>
    <lineage>
        <taxon>Bacteria</taxon>
        <taxon>Bacillati</taxon>
        <taxon>Actinomycetota</taxon>
        <taxon>Actinomycetes</taxon>
        <taxon>Streptosporangiales</taxon>
        <taxon>Thermomonosporaceae</taxon>
        <taxon>Actinomadura</taxon>
    </lineage>
</organism>
<evidence type="ECO:0000313" key="14">
    <source>
        <dbReference type="Proteomes" id="UP001049518"/>
    </source>
</evidence>
<evidence type="ECO:0000256" key="8">
    <source>
        <dbReference type="ARBA" id="ARBA00023221"/>
    </source>
</evidence>
<dbReference type="CDD" id="cd03469">
    <property type="entry name" value="Rieske_RO_Alpha_N"/>
    <property type="match status" value="1"/>
</dbReference>
<evidence type="ECO:0000256" key="1">
    <source>
        <dbReference type="ARBA" id="ARBA00001962"/>
    </source>
</evidence>
<accession>A0ABX8R3G9</accession>
<dbReference type="Proteomes" id="UP001049518">
    <property type="component" value="Chromosome"/>
</dbReference>
<keyword evidence="4" id="KW-0442">Lipid degradation</keyword>
<dbReference type="PROSITE" id="PS51296">
    <property type="entry name" value="RIESKE"/>
    <property type="match status" value="1"/>
</dbReference>
<protein>
    <recommendedName>
        <fullName evidence="9">Rieske-type oxygenase</fullName>
    </recommendedName>
</protein>
<evidence type="ECO:0000256" key="10">
    <source>
        <dbReference type="ARBA" id="ARBA00046982"/>
    </source>
</evidence>
<dbReference type="PANTHER" id="PTHR21266:SF60">
    <property type="entry name" value="3-KETOSTEROID-9-ALPHA-MONOOXYGENASE, OXYGENASE COMPONENT"/>
    <property type="match status" value="1"/>
</dbReference>
<gene>
    <name evidence="13" type="ORF">AGRA3207_006424</name>
</gene>
<dbReference type="Pfam" id="PF19298">
    <property type="entry name" value="KshA_C"/>
    <property type="match status" value="1"/>
</dbReference>
<reference evidence="13" key="1">
    <citation type="submission" date="2020-07" db="EMBL/GenBank/DDBJ databases">
        <authorList>
            <person name="Tarantini F.S."/>
            <person name="Hong K.W."/>
            <person name="Chan K.G."/>
        </authorList>
    </citation>
    <scope>NUCLEOTIDE SEQUENCE</scope>
    <source>
        <strain evidence="13">32-07</strain>
    </source>
</reference>
<keyword evidence="8" id="KW-0753">Steroid metabolism</keyword>
<dbReference type="InterPro" id="IPR045605">
    <property type="entry name" value="KshA-like_C"/>
</dbReference>
<dbReference type="InterPro" id="IPR017941">
    <property type="entry name" value="Rieske_2Fe-2S"/>
</dbReference>
<dbReference type="EMBL" id="CP059572">
    <property type="protein sequence ID" value="QXJ24994.1"/>
    <property type="molecule type" value="Genomic_DNA"/>
</dbReference>
<proteinExistence type="predicted"/>
<evidence type="ECO:0000256" key="5">
    <source>
        <dbReference type="ARBA" id="ARBA00023002"/>
    </source>
</evidence>
<dbReference type="Gene3D" id="3.90.380.10">
    <property type="entry name" value="Naphthalene 1,2-dioxygenase Alpha Subunit, Chain A, domain 1"/>
    <property type="match status" value="1"/>
</dbReference>
<evidence type="ECO:0000259" key="12">
    <source>
        <dbReference type="PROSITE" id="PS51296"/>
    </source>
</evidence>